<protein>
    <submittedName>
        <fullName evidence="3">SseB family protein</fullName>
    </submittedName>
</protein>
<evidence type="ECO:0000313" key="4">
    <source>
        <dbReference type="Proteomes" id="UP000295748"/>
    </source>
</evidence>
<evidence type="ECO:0000259" key="2">
    <source>
        <dbReference type="Pfam" id="PF07179"/>
    </source>
</evidence>
<feature type="compositionally biased region" description="Low complexity" evidence="1">
    <location>
        <begin position="63"/>
        <end position="99"/>
    </location>
</feature>
<name>A0ABX5SQ26_9MICO</name>
<sequence>MALFSRRKNSPPADVPDEGIEPGEQPVDPEREGGNSPAEADAPQAPAVGISVSSFRGMGAGAGAPTAAPVSGADDPGEGASAPEGAPAAAAASGSAAPDAPRRLPPRRPVPAEAPEPTSTVPGLRDNTLLVQALAGLSSKPTGPELMNVVRQLLQGHLFLRVQGDARELLSAGKSLPLSVAAVGDDRYVLAYSGGAALQASVRADGDVKTSAMGQPVLAVLRHVLSGDFAGLILDNTSAPARAVLPTAVLQRAVDDADEALRIKTLLSAPRTDATASEVVLAMTEAPLWVAVQRTQEGGPFGVAETRTAEGERYLEVFSHPLESVALNRGDAAAPIPPARLATALARDPQLTGVLVNPAGPWIRLSRADLAPLLALAE</sequence>
<dbReference type="RefSeq" id="WP_135063777.1">
    <property type="nucleotide sequence ID" value="NZ_CP038266.1"/>
</dbReference>
<evidence type="ECO:0000313" key="3">
    <source>
        <dbReference type="EMBL" id="QBR87917.1"/>
    </source>
</evidence>
<keyword evidence="4" id="KW-1185">Reference proteome</keyword>
<dbReference type="Pfam" id="PF07179">
    <property type="entry name" value="SseB"/>
    <property type="match status" value="1"/>
</dbReference>
<accession>A0ABX5SQ26</accession>
<dbReference type="EMBL" id="CP038266">
    <property type="protein sequence ID" value="QBR87917.1"/>
    <property type="molecule type" value="Genomic_DNA"/>
</dbReference>
<feature type="region of interest" description="Disordered" evidence="1">
    <location>
        <begin position="1"/>
        <end position="124"/>
    </location>
</feature>
<reference evidence="3 4" key="1">
    <citation type="submission" date="2019-03" db="EMBL/GenBank/DDBJ databases">
        <authorList>
            <person name="Dong K."/>
        </authorList>
    </citation>
    <scope>NUCLEOTIDE SEQUENCE [LARGE SCALE GENOMIC DNA]</scope>
    <source>
        <strain evidence="4">dk512</strain>
    </source>
</reference>
<dbReference type="InterPro" id="IPR009839">
    <property type="entry name" value="SseB_N"/>
</dbReference>
<evidence type="ECO:0000256" key="1">
    <source>
        <dbReference type="SAM" id="MobiDB-lite"/>
    </source>
</evidence>
<organism evidence="3 4">
    <name type="scientific">Microbacterium wangchenii</name>
    <dbReference type="NCBI Taxonomy" id="2541726"/>
    <lineage>
        <taxon>Bacteria</taxon>
        <taxon>Bacillati</taxon>
        <taxon>Actinomycetota</taxon>
        <taxon>Actinomycetes</taxon>
        <taxon>Micrococcales</taxon>
        <taxon>Microbacteriaceae</taxon>
        <taxon>Microbacterium</taxon>
    </lineage>
</organism>
<feature type="domain" description="SseB protein N-terminal" evidence="2">
    <location>
        <begin position="270"/>
        <end position="362"/>
    </location>
</feature>
<dbReference type="Proteomes" id="UP000295748">
    <property type="component" value="Chromosome"/>
</dbReference>
<gene>
    <name evidence="3" type="ORF">E4K62_03940</name>
</gene>
<proteinExistence type="predicted"/>